<name>D9QJN0_BRESC</name>
<dbReference type="InterPro" id="IPR001789">
    <property type="entry name" value="Sig_transdc_resp-reg_receiver"/>
</dbReference>
<dbReference type="SMART" id="SM00448">
    <property type="entry name" value="REC"/>
    <property type="match status" value="1"/>
</dbReference>
<dbReference type="PROSITE" id="PS50110">
    <property type="entry name" value="RESPONSE_REGULATORY"/>
    <property type="match status" value="1"/>
</dbReference>
<dbReference type="GO" id="GO:0000156">
    <property type="term" value="F:phosphorelay response regulator activity"/>
    <property type="evidence" value="ECO:0007669"/>
    <property type="project" value="TreeGrafter"/>
</dbReference>
<keyword evidence="3" id="KW-0805">Transcription regulation</keyword>
<evidence type="ECO:0000259" key="7">
    <source>
        <dbReference type="PROSITE" id="PS50110"/>
    </source>
</evidence>
<protein>
    <submittedName>
        <fullName evidence="8">Response regulator receiver</fullName>
    </submittedName>
</protein>
<dbReference type="KEGG" id="bsb:Bresu_0317"/>
<accession>D9QJN0</accession>
<evidence type="ECO:0000256" key="3">
    <source>
        <dbReference type="ARBA" id="ARBA00023015"/>
    </source>
</evidence>
<dbReference type="BioCyc" id="BSUB633149:G1GM8-316-MONOMER"/>
<dbReference type="GO" id="GO:0005829">
    <property type="term" value="C:cytosol"/>
    <property type="evidence" value="ECO:0007669"/>
    <property type="project" value="TreeGrafter"/>
</dbReference>
<dbReference type="eggNOG" id="COG0784">
    <property type="taxonomic scope" value="Bacteria"/>
</dbReference>
<dbReference type="OrthoDB" id="7204635at2"/>
<evidence type="ECO:0000256" key="1">
    <source>
        <dbReference type="ARBA" id="ARBA00022553"/>
    </source>
</evidence>
<feature type="modified residue" description="4-aspartylphosphate" evidence="6">
    <location>
        <position position="146"/>
    </location>
</feature>
<evidence type="ECO:0000313" key="9">
    <source>
        <dbReference type="Proteomes" id="UP000002696"/>
    </source>
</evidence>
<dbReference type="PANTHER" id="PTHR48111:SF1">
    <property type="entry name" value="TWO-COMPONENT RESPONSE REGULATOR ORR33"/>
    <property type="match status" value="1"/>
</dbReference>
<evidence type="ECO:0000256" key="6">
    <source>
        <dbReference type="PROSITE-ProRule" id="PRU00169"/>
    </source>
</evidence>
<sequence length="217" mass="22935">MSDTADSARTADETAIAETDRHRLEALLERYDGLIRDGRRPGPSEAAELSAMAGIFDLDPRRPFEAVWPDLRAILTAQAPRVPDEVAIFAPSDGLTLMIVEDDPAMAQDLTALMVEAGHAVVGPFHSAEAAEAAAALHGIDVALLDINLSGEGDGATLGRRLKTRWGTRVIFLSGNVTAAARHADIAEAIVIKPYRAADVLGALQRAVPGRSGQGRA</sequence>
<dbReference type="HOGENOM" id="CLU_1248672_0_0_5"/>
<keyword evidence="4" id="KW-0238">DNA-binding</keyword>
<dbReference type="Gene3D" id="3.40.50.2300">
    <property type="match status" value="1"/>
</dbReference>
<dbReference type="EMBL" id="CP002102">
    <property type="protein sequence ID" value="ADK99631.1"/>
    <property type="molecule type" value="Genomic_DNA"/>
</dbReference>
<keyword evidence="2" id="KW-0902">Two-component regulatory system</keyword>
<evidence type="ECO:0000256" key="5">
    <source>
        <dbReference type="ARBA" id="ARBA00023163"/>
    </source>
</evidence>
<feature type="domain" description="Response regulatory" evidence="7">
    <location>
        <begin position="96"/>
        <end position="208"/>
    </location>
</feature>
<evidence type="ECO:0000313" key="8">
    <source>
        <dbReference type="EMBL" id="ADK99631.1"/>
    </source>
</evidence>
<dbReference type="GO" id="GO:0000976">
    <property type="term" value="F:transcription cis-regulatory region binding"/>
    <property type="evidence" value="ECO:0007669"/>
    <property type="project" value="TreeGrafter"/>
</dbReference>
<dbReference type="PANTHER" id="PTHR48111">
    <property type="entry name" value="REGULATOR OF RPOS"/>
    <property type="match status" value="1"/>
</dbReference>
<dbReference type="Pfam" id="PF00072">
    <property type="entry name" value="Response_reg"/>
    <property type="match status" value="1"/>
</dbReference>
<gene>
    <name evidence="8" type="ordered locus">Bresu_0317</name>
</gene>
<dbReference type="STRING" id="633149.Bresu_0317"/>
<dbReference type="SUPFAM" id="SSF52172">
    <property type="entry name" value="CheY-like"/>
    <property type="match status" value="1"/>
</dbReference>
<reference evidence="9" key="1">
    <citation type="journal article" date="2011" name="J. Bacteriol.">
        <title>Genome sequences of eight morphologically diverse alphaproteobacteria.</title>
        <authorList>
            <consortium name="US DOE Joint Genome Institute"/>
            <person name="Brown P.J."/>
            <person name="Kysela D.T."/>
            <person name="Buechlein A."/>
            <person name="Hemmerich C."/>
            <person name="Brun Y.V."/>
        </authorList>
    </citation>
    <scope>NUCLEOTIDE SEQUENCE [LARGE SCALE GENOMIC DNA]</scope>
    <source>
        <strain evidence="9">ATCC 15264 / DSM 4735 / LMG 14903 / NBRC 16000 / CB 81</strain>
    </source>
</reference>
<dbReference type="AlphaFoldDB" id="D9QJN0"/>
<keyword evidence="1 6" id="KW-0597">Phosphoprotein</keyword>
<dbReference type="InterPro" id="IPR011006">
    <property type="entry name" value="CheY-like_superfamily"/>
</dbReference>
<dbReference type="InterPro" id="IPR039420">
    <property type="entry name" value="WalR-like"/>
</dbReference>
<organism evidence="8 9">
    <name type="scientific">Brevundimonas subvibrioides (strain ATCC 15264 / DSM 4735 / LMG 14903 / NBRC 16000 / CB 81)</name>
    <name type="common">Caulobacter subvibrioides</name>
    <dbReference type="NCBI Taxonomy" id="633149"/>
    <lineage>
        <taxon>Bacteria</taxon>
        <taxon>Pseudomonadati</taxon>
        <taxon>Pseudomonadota</taxon>
        <taxon>Alphaproteobacteria</taxon>
        <taxon>Caulobacterales</taxon>
        <taxon>Caulobacteraceae</taxon>
        <taxon>Brevundimonas</taxon>
    </lineage>
</organism>
<evidence type="ECO:0000256" key="2">
    <source>
        <dbReference type="ARBA" id="ARBA00023012"/>
    </source>
</evidence>
<evidence type="ECO:0000256" key="4">
    <source>
        <dbReference type="ARBA" id="ARBA00023125"/>
    </source>
</evidence>
<dbReference type="GO" id="GO:0006355">
    <property type="term" value="P:regulation of DNA-templated transcription"/>
    <property type="evidence" value="ECO:0007669"/>
    <property type="project" value="TreeGrafter"/>
</dbReference>
<proteinExistence type="predicted"/>
<dbReference type="Proteomes" id="UP000002696">
    <property type="component" value="Chromosome"/>
</dbReference>
<keyword evidence="5" id="KW-0804">Transcription</keyword>
<dbReference type="InParanoid" id="D9QJN0"/>
<dbReference type="RefSeq" id="WP_013267736.1">
    <property type="nucleotide sequence ID" value="NC_014375.1"/>
</dbReference>
<keyword evidence="9" id="KW-1185">Reference proteome</keyword>
<dbReference type="GO" id="GO:0032993">
    <property type="term" value="C:protein-DNA complex"/>
    <property type="evidence" value="ECO:0007669"/>
    <property type="project" value="TreeGrafter"/>
</dbReference>